<name>A0A3M6U054_POCDA</name>
<accession>A0A3M6U054</accession>
<evidence type="ECO:0000313" key="3">
    <source>
        <dbReference type="EMBL" id="RMX46858.1"/>
    </source>
</evidence>
<evidence type="ECO:0000313" key="4">
    <source>
        <dbReference type="Proteomes" id="UP000275408"/>
    </source>
</evidence>
<dbReference type="AlphaFoldDB" id="A0A3M6U054"/>
<reference evidence="3 4" key="1">
    <citation type="journal article" date="2018" name="Sci. Rep.">
        <title>Comparative analysis of the Pocillopora damicornis genome highlights role of immune system in coral evolution.</title>
        <authorList>
            <person name="Cunning R."/>
            <person name="Bay R.A."/>
            <person name="Gillette P."/>
            <person name="Baker A.C."/>
            <person name="Traylor-Knowles N."/>
        </authorList>
    </citation>
    <scope>NUCLEOTIDE SEQUENCE [LARGE SCALE GENOMIC DNA]</scope>
    <source>
        <strain evidence="3">RSMAS</strain>
        <tissue evidence="3">Whole animal</tissue>
    </source>
</reference>
<dbReference type="InterPro" id="IPR011029">
    <property type="entry name" value="DEATH-like_dom_sf"/>
</dbReference>
<keyword evidence="1" id="KW-0812">Transmembrane</keyword>
<evidence type="ECO:0000259" key="2">
    <source>
        <dbReference type="Pfam" id="PF00531"/>
    </source>
</evidence>
<evidence type="ECO:0000256" key="1">
    <source>
        <dbReference type="SAM" id="Phobius"/>
    </source>
</evidence>
<proteinExistence type="predicted"/>
<protein>
    <recommendedName>
        <fullName evidence="2">Death domain-containing protein</fullName>
    </recommendedName>
</protein>
<dbReference type="GO" id="GO:0007165">
    <property type="term" value="P:signal transduction"/>
    <property type="evidence" value="ECO:0007669"/>
    <property type="project" value="InterPro"/>
</dbReference>
<dbReference type="Gene3D" id="1.10.533.10">
    <property type="entry name" value="Death Domain, Fas"/>
    <property type="match status" value="1"/>
</dbReference>
<dbReference type="InterPro" id="IPR000488">
    <property type="entry name" value="Death_dom"/>
</dbReference>
<sequence>MRRHRKASILPTSSIRMEFTDSLAYLIREAMELSVHERTKILRFIWIIFVTFIICFSTEEYKQLLDETTHQIGDDTQVSLINGNLEGSFSEKSTSAAGLENTPLSDISPFLEDILVKKLEVDCGWKKVGKALQIDQDDLDYWENGKSMESPATGELLRKLRATRPEFTIADLIDILESPDVKRRDFVQRIRLHLQNEVK</sequence>
<keyword evidence="1" id="KW-0472">Membrane</keyword>
<dbReference type="Proteomes" id="UP000275408">
    <property type="component" value="Unassembled WGS sequence"/>
</dbReference>
<comment type="caution">
    <text evidence="3">The sequence shown here is derived from an EMBL/GenBank/DDBJ whole genome shotgun (WGS) entry which is preliminary data.</text>
</comment>
<feature type="domain" description="Death" evidence="2">
    <location>
        <begin position="119"/>
        <end position="191"/>
    </location>
</feature>
<feature type="transmembrane region" description="Helical" evidence="1">
    <location>
        <begin position="41"/>
        <end position="59"/>
    </location>
</feature>
<organism evidence="3 4">
    <name type="scientific">Pocillopora damicornis</name>
    <name type="common">Cauliflower coral</name>
    <name type="synonym">Millepora damicornis</name>
    <dbReference type="NCBI Taxonomy" id="46731"/>
    <lineage>
        <taxon>Eukaryota</taxon>
        <taxon>Metazoa</taxon>
        <taxon>Cnidaria</taxon>
        <taxon>Anthozoa</taxon>
        <taxon>Hexacorallia</taxon>
        <taxon>Scleractinia</taxon>
        <taxon>Astrocoeniina</taxon>
        <taxon>Pocilloporidae</taxon>
        <taxon>Pocillopora</taxon>
    </lineage>
</organism>
<gene>
    <name evidence="3" type="ORF">pdam_00007656</name>
</gene>
<dbReference type="CDD" id="cd01670">
    <property type="entry name" value="Death"/>
    <property type="match status" value="1"/>
</dbReference>
<dbReference type="OrthoDB" id="9864383at2759"/>
<keyword evidence="4" id="KW-1185">Reference proteome</keyword>
<dbReference type="SUPFAM" id="SSF47986">
    <property type="entry name" value="DEATH domain"/>
    <property type="match status" value="1"/>
</dbReference>
<keyword evidence="1" id="KW-1133">Transmembrane helix</keyword>
<dbReference type="EMBL" id="RCHS01002554">
    <property type="protein sequence ID" value="RMX46858.1"/>
    <property type="molecule type" value="Genomic_DNA"/>
</dbReference>
<dbReference type="Pfam" id="PF00531">
    <property type="entry name" value="Death"/>
    <property type="match status" value="1"/>
</dbReference>